<dbReference type="CDD" id="cd00118">
    <property type="entry name" value="LysM"/>
    <property type="match status" value="1"/>
</dbReference>
<evidence type="ECO:0000256" key="1">
    <source>
        <dbReference type="SAM" id="Phobius"/>
    </source>
</evidence>
<dbReference type="EMBL" id="PVNS01000016">
    <property type="protein sequence ID" value="PRO64467.1"/>
    <property type="molecule type" value="Genomic_DNA"/>
</dbReference>
<dbReference type="Gene3D" id="3.10.350.10">
    <property type="entry name" value="LysM domain"/>
    <property type="match status" value="1"/>
</dbReference>
<dbReference type="Pfam" id="PF01476">
    <property type="entry name" value="LysM"/>
    <property type="match status" value="1"/>
</dbReference>
<feature type="domain" description="LysM" evidence="2">
    <location>
        <begin position="39"/>
        <end position="90"/>
    </location>
</feature>
<proteinExistence type="predicted"/>
<dbReference type="OrthoDB" id="2679564at2"/>
<protein>
    <recommendedName>
        <fullName evidence="2">LysM domain-containing protein</fullName>
    </recommendedName>
</protein>
<dbReference type="SMART" id="SM00257">
    <property type="entry name" value="LysM"/>
    <property type="match status" value="1"/>
</dbReference>
<evidence type="ECO:0000313" key="3">
    <source>
        <dbReference type="EMBL" id="PRO64467.1"/>
    </source>
</evidence>
<gene>
    <name evidence="3" type="ORF">C6I21_14825</name>
</gene>
<keyword evidence="1" id="KW-0812">Transmembrane</keyword>
<keyword evidence="1" id="KW-1133">Transmembrane helix</keyword>
<accession>A0A2P6MDW1</accession>
<dbReference type="RefSeq" id="WP_105960255.1">
    <property type="nucleotide sequence ID" value="NZ_PVNS01000016.1"/>
</dbReference>
<evidence type="ECO:0000259" key="2">
    <source>
        <dbReference type="PROSITE" id="PS51782"/>
    </source>
</evidence>
<sequence length="99" mass="11148">MLSILKHADGSWYVFLLALMIGGWVFFTGTDSSADAPGESYVVSEGDTLWSIAEEVTEEVDIPVEKTVYWLKQENDLHDRWIQPGQKLKVPAYENGVND</sequence>
<name>A0A2P6MDW1_ALKUR</name>
<evidence type="ECO:0000313" key="4">
    <source>
        <dbReference type="Proteomes" id="UP000243650"/>
    </source>
</evidence>
<comment type="caution">
    <text evidence="3">The sequence shown here is derived from an EMBL/GenBank/DDBJ whole genome shotgun (WGS) entry which is preliminary data.</text>
</comment>
<reference evidence="3 4" key="1">
    <citation type="submission" date="2018-03" db="EMBL/GenBank/DDBJ databases">
        <title>Bacillus urumqiensis sp. nov., a moderately haloalkaliphilic bacterium isolated from a salt lake.</title>
        <authorList>
            <person name="Zhao B."/>
            <person name="Liao Z."/>
        </authorList>
    </citation>
    <scope>NUCLEOTIDE SEQUENCE [LARGE SCALE GENOMIC DNA]</scope>
    <source>
        <strain evidence="3 4">BZ-SZ-XJ18</strain>
    </source>
</reference>
<feature type="transmembrane region" description="Helical" evidence="1">
    <location>
        <begin position="12"/>
        <end position="30"/>
    </location>
</feature>
<dbReference type="PROSITE" id="PS51782">
    <property type="entry name" value="LYSM"/>
    <property type="match status" value="1"/>
</dbReference>
<dbReference type="InterPro" id="IPR036779">
    <property type="entry name" value="LysM_dom_sf"/>
</dbReference>
<organism evidence="3 4">
    <name type="scientific">Alkalicoccus urumqiensis</name>
    <name type="common">Bacillus urumqiensis</name>
    <dbReference type="NCBI Taxonomy" id="1548213"/>
    <lineage>
        <taxon>Bacteria</taxon>
        <taxon>Bacillati</taxon>
        <taxon>Bacillota</taxon>
        <taxon>Bacilli</taxon>
        <taxon>Bacillales</taxon>
        <taxon>Bacillaceae</taxon>
        <taxon>Alkalicoccus</taxon>
    </lineage>
</organism>
<keyword evidence="4" id="KW-1185">Reference proteome</keyword>
<keyword evidence="1" id="KW-0472">Membrane</keyword>
<dbReference type="AlphaFoldDB" id="A0A2P6MDW1"/>
<dbReference type="Proteomes" id="UP000243650">
    <property type="component" value="Unassembled WGS sequence"/>
</dbReference>
<dbReference type="InterPro" id="IPR018392">
    <property type="entry name" value="LysM"/>
</dbReference>
<dbReference type="SUPFAM" id="SSF54106">
    <property type="entry name" value="LysM domain"/>
    <property type="match status" value="1"/>
</dbReference>